<dbReference type="OrthoDB" id="155529at2"/>
<dbReference type="SUPFAM" id="SSF56219">
    <property type="entry name" value="DNase I-like"/>
    <property type="match status" value="1"/>
</dbReference>
<dbReference type="Pfam" id="PF03372">
    <property type="entry name" value="Exo_endo_phos"/>
    <property type="match status" value="1"/>
</dbReference>
<evidence type="ECO:0000259" key="1">
    <source>
        <dbReference type="Pfam" id="PF03372"/>
    </source>
</evidence>
<dbReference type="GO" id="GO:0016020">
    <property type="term" value="C:membrane"/>
    <property type="evidence" value="ECO:0007669"/>
    <property type="project" value="GOC"/>
</dbReference>
<evidence type="ECO:0000313" key="2">
    <source>
        <dbReference type="EMBL" id="RKH46132.1"/>
    </source>
</evidence>
<accession>A0A3A8P163</accession>
<proteinExistence type="predicted"/>
<dbReference type="InterPro" id="IPR005135">
    <property type="entry name" value="Endo/exonuclease/phosphatase"/>
</dbReference>
<dbReference type="GO" id="GO:0004519">
    <property type="term" value="F:endonuclease activity"/>
    <property type="evidence" value="ECO:0007669"/>
    <property type="project" value="UniProtKB-KW"/>
</dbReference>
<reference evidence="3" key="1">
    <citation type="submission" date="2018-09" db="EMBL/GenBank/DDBJ databases">
        <authorList>
            <person name="Livingstone P.G."/>
            <person name="Whitworth D.E."/>
        </authorList>
    </citation>
    <scope>NUCLEOTIDE SEQUENCE [LARGE SCALE GENOMIC DNA]</scope>
    <source>
        <strain evidence="3">CA040B</strain>
    </source>
</reference>
<dbReference type="PANTHER" id="PTHR14859">
    <property type="entry name" value="CALCOFLUOR WHITE HYPERSENSITIVE PROTEIN PRECURSOR"/>
    <property type="match status" value="1"/>
</dbReference>
<dbReference type="Gene3D" id="3.60.10.10">
    <property type="entry name" value="Endonuclease/exonuclease/phosphatase"/>
    <property type="match status" value="1"/>
</dbReference>
<dbReference type="EMBL" id="RAWG01000026">
    <property type="protein sequence ID" value="RKH46132.1"/>
    <property type="molecule type" value="Genomic_DNA"/>
</dbReference>
<dbReference type="Proteomes" id="UP000273405">
    <property type="component" value="Unassembled WGS sequence"/>
</dbReference>
<feature type="domain" description="Endonuclease/exonuclease/phosphatase" evidence="1">
    <location>
        <begin position="86"/>
        <end position="298"/>
    </location>
</feature>
<keyword evidence="2" id="KW-0378">Hydrolase</keyword>
<name>A0A3A8P163_9BACT</name>
<dbReference type="InterPro" id="IPR051916">
    <property type="entry name" value="GPI-anchor_lipid_remodeler"/>
</dbReference>
<comment type="caution">
    <text evidence="2">The sequence shown here is derived from an EMBL/GenBank/DDBJ whole genome shotgun (WGS) entry which is preliminary data.</text>
</comment>
<gene>
    <name evidence="2" type="ORF">D7X12_06180</name>
</gene>
<dbReference type="GO" id="GO:0006506">
    <property type="term" value="P:GPI anchor biosynthetic process"/>
    <property type="evidence" value="ECO:0007669"/>
    <property type="project" value="TreeGrafter"/>
</dbReference>
<protein>
    <submittedName>
        <fullName evidence="2">Endonuclease</fullName>
    </submittedName>
</protein>
<keyword evidence="2" id="KW-0540">Nuclease</keyword>
<keyword evidence="3" id="KW-1185">Reference proteome</keyword>
<evidence type="ECO:0000313" key="3">
    <source>
        <dbReference type="Proteomes" id="UP000273405"/>
    </source>
</evidence>
<dbReference type="PANTHER" id="PTHR14859:SF1">
    <property type="entry name" value="PGAP2-INTERACTING PROTEIN"/>
    <property type="match status" value="1"/>
</dbReference>
<dbReference type="AlphaFoldDB" id="A0A3A8P163"/>
<keyword evidence="2" id="KW-0255">Endonuclease</keyword>
<dbReference type="InterPro" id="IPR036691">
    <property type="entry name" value="Endo/exonu/phosph_ase_sf"/>
</dbReference>
<organism evidence="2 3">
    <name type="scientific">Corallococcus sicarius</name>
    <dbReference type="NCBI Taxonomy" id="2316726"/>
    <lineage>
        <taxon>Bacteria</taxon>
        <taxon>Pseudomonadati</taxon>
        <taxon>Myxococcota</taxon>
        <taxon>Myxococcia</taxon>
        <taxon>Myxococcales</taxon>
        <taxon>Cystobacterineae</taxon>
        <taxon>Myxococcaceae</taxon>
        <taxon>Corallococcus</taxon>
    </lineage>
</organism>
<sequence>MYAMSQPLPPDTAGRVAHGRVASLRQVLPRSKGLLVAPWAILLLTLLTACPLAVNYPDEAGPRYSGDHRTAGAVSAEQEPSSLTVVTFNLAFAENVTEAISALTRPPLAGADVIAMQEMDASAVDRIARELGLAYVYYPASVHQKDGDDFGNALLSRWPITEDRKINLPHDDPYHQQHRIAVVATLDLRGTPVQVVSVHNATPIVGLSARLDQSETIIDAVDGMGPVQVIAGDFNTSDPGSLEQTVKLFSGRGFEWASEGVGDTVDSIIGGLPLDSVFVRGLTPVERGVDRSPAGSDHHPLWVRFAWPQ</sequence>